<comment type="caution">
    <text evidence="8">The sequence shown here is derived from an EMBL/GenBank/DDBJ whole genome shotgun (WGS) entry which is preliminary data.</text>
</comment>
<dbReference type="SMART" id="SM00642">
    <property type="entry name" value="Aamy"/>
    <property type="match status" value="1"/>
</dbReference>
<dbReference type="InterPro" id="IPR006047">
    <property type="entry name" value="GH13_cat_dom"/>
</dbReference>
<keyword evidence="3" id="KW-0326">Glycosidase</keyword>
<feature type="domain" description="Glycosyl hydrolase family 13 catalytic" evidence="6">
    <location>
        <begin position="33"/>
        <end position="373"/>
    </location>
</feature>
<evidence type="ECO:0000259" key="6">
    <source>
        <dbReference type="SMART" id="SM00642"/>
    </source>
</evidence>
<dbReference type="RefSeq" id="WP_379755140.1">
    <property type="nucleotide sequence ID" value="NZ_JBHSYB010000019.1"/>
</dbReference>
<dbReference type="SUPFAM" id="SSF51011">
    <property type="entry name" value="Glycosyl hydrolase domain"/>
    <property type="match status" value="1"/>
</dbReference>
<evidence type="ECO:0000256" key="4">
    <source>
        <dbReference type="SAM" id="MobiDB-lite"/>
    </source>
</evidence>
<evidence type="ECO:0000256" key="3">
    <source>
        <dbReference type="ARBA" id="ARBA00023295"/>
    </source>
</evidence>
<gene>
    <name evidence="8" type="ORF">ACFQ0S_00105</name>
</gene>
<dbReference type="Proteomes" id="UP001597051">
    <property type="component" value="Unassembled WGS sequence"/>
</dbReference>
<name>A0ABW3IYI3_9FLAO</name>
<protein>
    <submittedName>
        <fullName evidence="8">Chitobiase/beta-hexosaminidase C-terminal domain-containing protein</fullName>
    </submittedName>
</protein>
<dbReference type="InterPro" id="IPR017853">
    <property type="entry name" value="GH"/>
</dbReference>
<dbReference type="SMART" id="SM00810">
    <property type="entry name" value="Alpha-amyl_C2"/>
    <property type="match status" value="1"/>
</dbReference>
<feature type="signal peptide" evidence="5">
    <location>
        <begin position="1"/>
        <end position="25"/>
    </location>
</feature>
<dbReference type="Gene3D" id="2.60.40.1180">
    <property type="entry name" value="Golgi alpha-mannosidase II"/>
    <property type="match status" value="1"/>
</dbReference>
<dbReference type="InterPro" id="IPR013780">
    <property type="entry name" value="Glyco_hydro_b"/>
</dbReference>
<dbReference type="CDD" id="cd11314">
    <property type="entry name" value="AmyAc_arch_bac_plant_AmyA"/>
    <property type="match status" value="1"/>
</dbReference>
<keyword evidence="2" id="KW-0378">Hydrolase</keyword>
<evidence type="ECO:0000256" key="2">
    <source>
        <dbReference type="ARBA" id="ARBA00022801"/>
    </source>
</evidence>
<feature type="compositionally biased region" description="Polar residues" evidence="4">
    <location>
        <begin position="153"/>
        <end position="167"/>
    </location>
</feature>
<feature type="domain" description="Alpha-amylase C-terminal beta-sheet" evidence="7">
    <location>
        <begin position="374"/>
        <end position="430"/>
    </location>
</feature>
<feature type="region of interest" description="Disordered" evidence="4">
    <location>
        <begin position="153"/>
        <end position="184"/>
    </location>
</feature>
<reference evidence="9" key="1">
    <citation type="journal article" date="2019" name="Int. J. Syst. Evol. Microbiol.">
        <title>The Global Catalogue of Microorganisms (GCM) 10K type strain sequencing project: providing services to taxonomists for standard genome sequencing and annotation.</title>
        <authorList>
            <consortium name="The Broad Institute Genomics Platform"/>
            <consortium name="The Broad Institute Genome Sequencing Center for Infectious Disease"/>
            <person name="Wu L."/>
            <person name="Ma J."/>
        </authorList>
    </citation>
    <scope>NUCLEOTIDE SEQUENCE [LARGE SCALE GENOMIC DNA]</scope>
    <source>
        <strain evidence="9">CECT 7649</strain>
    </source>
</reference>
<dbReference type="InterPro" id="IPR031965">
    <property type="entry name" value="CBM26"/>
</dbReference>
<dbReference type="Gene3D" id="3.20.20.80">
    <property type="entry name" value="Glycosidases"/>
    <property type="match status" value="1"/>
</dbReference>
<dbReference type="InterPro" id="IPR059177">
    <property type="entry name" value="GH29D-like_dom"/>
</dbReference>
<dbReference type="Gene3D" id="2.60.40.10">
    <property type="entry name" value="Immunoglobulins"/>
    <property type="match status" value="1"/>
</dbReference>
<evidence type="ECO:0000256" key="1">
    <source>
        <dbReference type="ARBA" id="ARBA00022729"/>
    </source>
</evidence>
<keyword evidence="9" id="KW-1185">Reference proteome</keyword>
<dbReference type="Pfam" id="PF16738">
    <property type="entry name" value="CBM26"/>
    <property type="match status" value="1"/>
</dbReference>
<organism evidence="8 9">
    <name type="scientific">Flavobacterium myungsuense</name>
    <dbReference type="NCBI Taxonomy" id="651823"/>
    <lineage>
        <taxon>Bacteria</taxon>
        <taxon>Pseudomonadati</taxon>
        <taxon>Bacteroidota</taxon>
        <taxon>Flavobacteriia</taxon>
        <taxon>Flavobacteriales</taxon>
        <taxon>Flavobacteriaceae</taxon>
        <taxon>Flavobacterium</taxon>
    </lineage>
</organism>
<dbReference type="Pfam" id="PF18962">
    <property type="entry name" value="Por_Secre_tail"/>
    <property type="match status" value="1"/>
</dbReference>
<dbReference type="Pfam" id="PF07821">
    <property type="entry name" value="Alpha-amyl_C2"/>
    <property type="match status" value="1"/>
</dbReference>
<accession>A0ABW3IYI3</accession>
<dbReference type="Pfam" id="PF13290">
    <property type="entry name" value="CHB_HEX_C_1"/>
    <property type="match status" value="1"/>
</dbReference>
<dbReference type="InterPro" id="IPR026444">
    <property type="entry name" value="Secre_tail"/>
</dbReference>
<dbReference type="SUPFAM" id="SSF51445">
    <property type="entry name" value="(Trans)glycosidases"/>
    <property type="match status" value="1"/>
</dbReference>
<evidence type="ECO:0000259" key="7">
    <source>
        <dbReference type="SMART" id="SM00810"/>
    </source>
</evidence>
<dbReference type="EMBL" id="JBHTIZ010000002">
    <property type="protein sequence ID" value="MFD0982870.1"/>
    <property type="molecule type" value="Genomic_DNA"/>
</dbReference>
<evidence type="ECO:0000313" key="8">
    <source>
        <dbReference type="EMBL" id="MFD0982870.1"/>
    </source>
</evidence>
<dbReference type="NCBIfam" id="TIGR04183">
    <property type="entry name" value="Por_Secre_tail"/>
    <property type="match status" value="1"/>
</dbReference>
<proteinExistence type="predicted"/>
<dbReference type="InterPro" id="IPR012850">
    <property type="entry name" value="A-amylase_bs_C"/>
</dbReference>
<evidence type="ECO:0000313" key="9">
    <source>
        <dbReference type="Proteomes" id="UP001597051"/>
    </source>
</evidence>
<dbReference type="PANTHER" id="PTHR43447">
    <property type="entry name" value="ALPHA-AMYLASE"/>
    <property type="match status" value="1"/>
</dbReference>
<keyword evidence="1 5" id="KW-0732">Signal</keyword>
<dbReference type="InterPro" id="IPR013783">
    <property type="entry name" value="Ig-like_fold"/>
</dbReference>
<evidence type="ECO:0000256" key="5">
    <source>
        <dbReference type="SAM" id="SignalP"/>
    </source>
</evidence>
<feature type="chain" id="PRO_5045103813" evidence="5">
    <location>
        <begin position="26"/>
        <end position="707"/>
    </location>
</feature>
<sequence>MKLFLKNLLLVVFFSICTFTAKVNAQSVANINDIMFQTFGWDVHLQKNVSDEGGLYNFINNRANKYAQEGFNVLWLPPPSKSTGGVGYIPTELFNFSQTSYGSEAQLRAMLSTLNTSSPRIHPMADIVVNHRGGTTNWTDFTNPTWDCKSITSNDESATASSGSPTNFRGVRPCGNPDTGDNFDGGRDLDHTNIQVQNGVKEFLSRLKGLGFDSWRWDVAKGFSASYFGDYIEASSPYSSVGEFWDGNRNTLKNWVDGTRGKSAAFDFDLYYDLIEAVNNGNYGRLSGGYPGLAGIFGYADKTVTFVDNHDTFVKGSIITSDNIMKGYAYIMTHPGVPCVFFPHYYGGKYSKEGVTVVYTANETAINKLMAIRKATGINAYSNVVVSNAGNFYSAIIDNKVAVKIGPGNWNPGSGWILNTFGTDYAVWSKVAINFSPTVAITPEGANFIKGSSQLVTLTATDDKQGSTIYYTTDGSIPTVSSLVYSTPINVSTNTTIKAIAVDSEGLFSGLASQNFLTIGDITVKVKPPTSWVAPIKVHHFNALPSANLAESKWPGITMDGPDADGYYSYTFNNIASTNIIFTRGTGSPQTQDADIKPVTQNTCYNMSGWSSGIVTIEDCTTLGVNDSEFNNSQLKLYPNPTSGAFKINKTVSNLSIIDITGKVVKQFNGTFPSDASYDISSLVRGMYFVKLKTNSGAETTLKLSKE</sequence>